<dbReference type="InterPro" id="IPR039740">
    <property type="entry name" value="CNOT10"/>
</dbReference>
<dbReference type="GO" id="GO:0017148">
    <property type="term" value="P:negative regulation of translation"/>
    <property type="evidence" value="ECO:0007669"/>
    <property type="project" value="TreeGrafter"/>
</dbReference>
<proteinExistence type="inferred from homology"/>
<protein>
    <recommendedName>
        <fullName evidence="4">CCR4-NOT transcription complex subunit 10</fullName>
    </recommendedName>
</protein>
<dbReference type="AlphaFoldDB" id="A0A7R9YFP9"/>
<reference evidence="3" key="1">
    <citation type="submission" date="2021-01" db="EMBL/GenBank/DDBJ databases">
        <authorList>
            <person name="Corre E."/>
            <person name="Pelletier E."/>
            <person name="Niang G."/>
            <person name="Scheremetjew M."/>
            <person name="Finn R."/>
            <person name="Kale V."/>
            <person name="Holt S."/>
            <person name="Cochrane G."/>
            <person name="Meng A."/>
            <person name="Brown T."/>
            <person name="Cohen L."/>
        </authorList>
    </citation>
    <scope>NUCLEOTIDE SEQUENCE</scope>
    <source>
        <strain evidence="3">CCMP2078</strain>
    </source>
</reference>
<evidence type="ECO:0000256" key="2">
    <source>
        <dbReference type="SAM" id="MobiDB-lite"/>
    </source>
</evidence>
<accession>A0A7R9YFP9</accession>
<sequence length="812" mass="87544">MEEAEERREELAERAFSSYVQGDYSSSISCLEELLSGRESDPVEGEALSDILKLRIEHNLRVVRLLQPADASRRGRDEALSSMQSLLQSYKPSLAAKILPVLDGTGPTSIYDGRGEDVPFDCNASRLLYNYALLLFSMKQYRSAQYILEGIWTNIGLCSEATGIAVVCLLLDVLIHTARGAVCSSRARAAFGSKVAPLLQFLSKAVSDEGSSVANGTGSPNPSPDPDDGSLRSAGIQAELAFRTHLYKAKCSLLQQSHRTSRKELKSALELYQRVLREGHGKDLVKDTTGSRKTSELLAALLPLPRPEHANATALFLKANYEYLRNNYKKVLKLLDAASRGANEEQHAQPSAATAGGEQHSILTPSMRILFLNNMGCLHLRLHRARVALHYFQQALSELENAKGSRKTTSSGQEQMDLEVLPSENILYNTGLQLLLVGRPQEAFAALRASATLFTHRPRLWIRLAECCIGIDAAKGVEEKQRLQATSNKAIIAYGDLVRGIAGKGRCRRVLLPIPENQQDVVAPEASDVSGGGDGAGLGSSLKDAVFYLSNAIYLSQDLDRGSGEEMMGGSVENGEARAVYVAAHTHLAYVYLRLGCPTLALDSAEKVIAVRLPDGSEDAAVNDEDNEEAQKSDAQRGVVARRHLAHTYAAEALCLLGKPDQARAHLRGREDADPSETSAATEALVKAAAQASASAGLGVKGPWGLLSPEALRGGAPQAASGDGAVGLPTAADANATAPSLAQPEKRVQSDTQVNLATVALMRGNLQQAHDHMELALQQDTYSPRARRTLVFWLLRYGHTEKALRVLKGAVP</sequence>
<dbReference type="PANTHER" id="PTHR12979:SF5">
    <property type="entry name" value="CCR4-NOT TRANSCRIPTION COMPLEX SUBUNIT 10"/>
    <property type="match status" value="1"/>
</dbReference>
<name>A0A7R9YFP9_9STRA</name>
<evidence type="ECO:0000256" key="1">
    <source>
        <dbReference type="ARBA" id="ARBA00010080"/>
    </source>
</evidence>
<dbReference type="SMART" id="SM00028">
    <property type="entry name" value="TPR"/>
    <property type="match status" value="6"/>
</dbReference>
<dbReference type="GO" id="GO:0006402">
    <property type="term" value="P:mRNA catabolic process"/>
    <property type="evidence" value="ECO:0007669"/>
    <property type="project" value="TreeGrafter"/>
</dbReference>
<dbReference type="GO" id="GO:0030014">
    <property type="term" value="C:CCR4-NOT complex"/>
    <property type="evidence" value="ECO:0007669"/>
    <property type="project" value="InterPro"/>
</dbReference>
<dbReference type="EMBL" id="HBEA01017643">
    <property type="protein sequence ID" value="CAD8263892.1"/>
    <property type="molecule type" value="Transcribed_RNA"/>
</dbReference>
<dbReference type="InterPro" id="IPR019734">
    <property type="entry name" value="TPR_rpt"/>
</dbReference>
<evidence type="ECO:0000313" key="3">
    <source>
        <dbReference type="EMBL" id="CAD8263892.1"/>
    </source>
</evidence>
<dbReference type="SUPFAM" id="SSF48452">
    <property type="entry name" value="TPR-like"/>
    <property type="match status" value="2"/>
</dbReference>
<evidence type="ECO:0008006" key="4">
    <source>
        <dbReference type="Google" id="ProtNLM"/>
    </source>
</evidence>
<feature type="region of interest" description="Disordered" evidence="2">
    <location>
        <begin position="618"/>
        <end position="638"/>
    </location>
</feature>
<feature type="compositionally biased region" description="Acidic residues" evidence="2">
    <location>
        <begin position="618"/>
        <end position="628"/>
    </location>
</feature>
<feature type="region of interest" description="Disordered" evidence="2">
    <location>
        <begin position="714"/>
        <end position="748"/>
    </location>
</feature>
<dbReference type="Gene3D" id="1.25.40.10">
    <property type="entry name" value="Tetratricopeptide repeat domain"/>
    <property type="match status" value="2"/>
</dbReference>
<comment type="similarity">
    <text evidence="1">Belongs to the CNOT10 family.</text>
</comment>
<feature type="region of interest" description="Disordered" evidence="2">
    <location>
        <begin position="211"/>
        <end position="230"/>
    </location>
</feature>
<organism evidence="3">
    <name type="scientific">Pinguiococcus pyrenoidosus</name>
    <dbReference type="NCBI Taxonomy" id="172671"/>
    <lineage>
        <taxon>Eukaryota</taxon>
        <taxon>Sar</taxon>
        <taxon>Stramenopiles</taxon>
        <taxon>Ochrophyta</taxon>
        <taxon>Pinguiophyceae</taxon>
        <taxon>Pinguiochrysidales</taxon>
        <taxon>Pinguiochrysidaceae</taxon>
        <taxon>Pinguiococcus</taxon>
    </lineage>
</organism>
<gene>
    <name evidence="3" type="ORF">PPYR1160_LOCUS13395</name>
</gene>
<dbReference type="InterPro" id="IPR011990">
    <property type="entry name" value="TPR-like_helical_dom_sf"/>
</dbReference>
<dbReference type="PANTHER" id="PTHR12979">
    <property type="entry name" value="CCR4-NOT TRANSCRIPTION COMPLEX SUBUNIT 10"/>
    <property type="match status" value="1"/>
</dbReference>